<dbReference type="OrthoDB" id="7186at2157"/>
<dbReference type="KEGG" id="nid:NPIRD3C_1019"/>
<dbReference type="Gene3D" id="3.40.800.10">
    <property type="entry name" value="Ureohydrolase domain"/>
    <property type="match status" value="1"/>
</dbReference>
<evidence type="ECO:0000313" key="6">
    <source>
        <dbReference type="EMBL" id="AJM92231.1"/>
    </source>
</evidence>
<dbReference type="GeneID" id="41600176"/>
<dbReference type="HOGENOM" id="CLU_039478_0_2_2"/>
<sequence>MEKICWANTENFDDAGYVIVGIPDESKSHSLRTGTEEAPSKIRQISNLRDSYDRDGTISLGRPFRGTEKKVCDLGDIERNKIKDTFEKISSSSKIPISIGGDHSITLDIITSLSKTNEKISLVYFDAHPDFVSSHTNYYGSVITDVLPNIDIASSIQIGIRTPEEEELMNIKKNNFNVITPFDINIQGLEKIANSVIDKLGKNVYVSFDMDCVDPSFAPGVSVPVPLGLNSVDCVYLLQRIAEKGIIGMDIMEVCPKYDVKDRTSHLASRIISEVLFSSGENNND</sequence>
<feature type="binding site" evidence="4">
    <location>
        <position position="128"/>
    </location>
    <ligand>
        <name>Mn(2+)</name>
        <dbReference type="ChEBI" id="CHEBI:29035"/>
        <label>1</label>
    </ligand>
</feature>
<protein>
    <submittedName>
        <fullName evidence="6">Agmatinase</fullName>
    </submittedName>
</protein>
<comment type="similarity">
    <text evidence="1">Belongs to the arginase family. Agmatinase subfamily.</text>
</comment>
<feature type="binding site" evidence="4">
    <location>
        <position position="211"/>
    </location>
    <ligand>
        <name>Mn(2+)</name>
        <dbReference type="ChEBI" id="CHEBI:29035"/>
        <label>1</label>
    </ligand>
</feature>
<dbReference type="InterPro" id="IPR006035">
    <property type="entry name" value="Ureohydrolase"/>
</dbReference>
<keyword evidence="2 4" id="KW-0479">Metal-binding</keyword>
<dbReference type="PATRIC" id="fig|1582439.9.peg.1050"/>
<reference evidence="7" key="1">
    <citation type="submission" date="2015-02" db="EMBL/GenBank/DDBJ databases">
        <title>Characterization of two novel Thaumarchaeota isolated from the Northern Adriatic Sea.</title>
        <authorList>
            <person name="Bayer B."/>
            <person name="Vojvoda J."/>
            <person name="Offre P."/>
            <person name="Srivastava A."/>
            <person name="Elisabeth N."/>
            <person name="Garcia J.A.L."/>
            <person name="Schleper C."/>
            <person name="Herndl G.J."/>
        </authorList>
    </citation>
    <scope>NUCLEOTIDE SEQUENCE [LARGE SCALE GENOMIC DNA]</scope>
    <source>
        <strain evidence="7">D3C</strain>
    </source>
</reference>
<dbReference type="InterPro" id="IPR023696">
    <property type="entry name" value="Ureohydrolase_dom_sf"/>
</dbReference>
<dbReference type="EMBL" id="CP010868">
    <property type="protein sequence ID" value="AJM92231.1"/>
    <property type="molecule type" value="Genomic_DNA"/>
</dbReference>
<organism evidence="6 7">
    <name type="scientific">Nitrosopumilus piranensis</name>
    <dbReference type="NCBI Taxonomy" id="1582439"/>
    <lineage>
        <taxon>Archaea</taxon>
        <taxon>Nitrososphaerota</taxon>
        <taxon>Nitrososphaeria</taxon>
        <taxon>Nitrosopumilales</taxon>
        <taxon>Nitrosopumilaceae</taxon>
        <taxon>Nitrosopumilus</taxon>
    </lineage>
</organism>
<keyword evidence="7" id="KW-1185">Reference proteome</keyword>
<dbReference type="STRING" id="1582439.NPIRD3C_1019"/>
<dbReference type="PANTHER" id="PTHR11358:SF26">
    <property type="entry name" value="GUANIDINO ACID HYDROLASE, MITOCHONDRIAL"/>
    <property type="match status" value="1"/>
</dbReference>
<keyword evidence="4" id="KW-0464">Manganese</keyword>
<comment type="cofactor">
    <cofactor evidence="4">
        <name>Mn(2+)</name>
        <dbReference type="ChEBI" id="CHEBI:29035"/>
    </cofactor>
    <text evidence="4">Binds 2 manganese ions per subunit.</text>
</comment>
<dbReference type="PIRSF" id="PIRSF036979">
    <property type="entry name" value="Arginase"/>
    <property type="match status" value="1"/>
</dbReference>
<feature type="binding site" evidence="4">
    <location>
        <position position="103"/>
    </location>
    <ligand>
        <name>Mn(2+)</name>
        <dbReference type="ChEBI" id="CHEBI:29035"/>
        <label>1</label>
    </ligand>
</feature>
<dbReference type="GO" id="GO:0008783">
    <property type="term" value="F:agmatinase activity"/>
    <property type="evidence" value="ECO:0007669"/>
    <property type="project" value="TreeGrafter"/>
</dbReference>
<feature type="binding site" evidence="4">
    <location>
        <position position="126"/>
    </location>
    <ligand>
        <name>Mn(2+)</name>
        <dbReference type="ChEBI" id="CHEBI:29035"/>
        <label>2</label>
    </ligand>
</feature>
<dbReference type="Proteomes" id="UP000032027">
    <property type="component" value="Chromosome"/>
</dbReference>
<dbReference type="GO" id="GO:0033389">
    <property type="term" value="P:putrescine biosynthetic process from arginine, via agmatine"/>
    <property type="evidence" value="ECO:0007669"/>
    <property type="project" value="TreeGrafter"/>
</dbReference>
<evidence type="ECO:0000256" key="1">
    <source>
        <dbReference type="ARBA" id="ARBA00009227"/>
    </source>
</evidence>
<feature type="binding site" evidence="4">
    <location>
        <position position="130"/>
    </location>
    <ligand>
        <name>Mn(2+)</name>
        <dbReference type="ChEBI" id="CHEBI:29035"/>
        <label>1</label>
    </ligand>
</feature>
<proteinExistence type="inferred from homology"/>
<dbReference type="RefSeq" id="WP_148703114.1">
    <property type="nucleotide sequence ID" value="NZ_CP010868.1"/>
</dbReference>
<evidence type="ECO:0000256" key="4">
    <source>
        <dbReference type="PIRSR" id="PIRSR036979-1"/>
    </source>
</evidence>
<reference evidence="6 7" key="3">
    <citation type="journal article" date="2019" name="Int. J. Syst. Evol. Microbiol.">
        <title>Nitrosopumilus adriaticus sp. nov. and Nitrosopumilus piranensis sp. nov., two ammonia-oxidizing archaea from the Adriatic Sea and members of the class Nitrososphaeria.</title>
        <authorList>
            <person name="Bayer B."/>
            <person name="Vojvoda J."/>
            <person name="Reinthaler T."/>
            <person name="Reyes C."/>
            <person name="Pinto M."/>
            <person name="Herndl G.J."/>
        </authorList>
    </citation>
    <scope>NUCLEOTIDE SEQUENCE [LARGE SCALE GENOMIC DNA]</scope>
    <source>
        <strain evidence="6 7">D3C</strain>
    </source>
</reference>
<dbReference type="PROSITE" id="PS01053">
    <property type="entry name" value="ARGINASE_1"/>
    <property type="match status" value="1"/>
</dbReference>
<evidence type="ECO:0000256" key="5">
    <source>
        <dbReference type="RuleBase" id="RU003684"/>
    </source>
</evidence>
<reference evidence="6 7" key="2">
    <citation type="journal article" date="2016" name="ISME J.">
        <title>Physiological and genomic characterization of two novel marine thaumarchaeal strains indicates niche differentiation.</title>
        <authorList>
            <person name="Bayer B."/>
            <person name="Vojvoda J."/>
            <person name="Offre P."/>
            <person name="Alves R.J."/>
            <person name="Elisabeth N.H."/>
            <person name="Garcia J.A."/>
            <person name="Volland J.M."/>
            <person name="Srivastava A."/>
            <person name="Schleper C."/>
            <person name="Herndl G.J."/>
        </authorList>
    </citation>
    <scope>NUCLEOTIDE SEQUENCE [LARGE SCALE GENOMIC DNA]</scope>
    <source>
        <strain evidence="6 7">D3C</strain>
    </source>
</reference>
<dbReference type="GO" id="GO:0046872">
    <property type="term" value="F:metal ion binding"/>
    <property type="evidence" value="ECO:0007669"/>
    <property type="project" value="UniProtKB-KW"/>
</dbReference>
<dbReference type="PANTHER" id="PTHR11358">
    <property type="entry name" value="ARGINASE/AGMATINASE"/>
    <property type="match status" value="1"/>
</dbReference>
<dbReference type="SUPFAM" id="SSF52768">
    <property type="entry name" value="Arginase/deacetylase"/>
    <property type="match status" value="1"/>
</dbReference>
<dbReference type="InterPro" id="IPR020855">
    <property type="entry name" value="Ureohydrolase_Mn_BS"/>
</dbReference>
<evidence type="ECO:0000313" key="7">
    <source>
        <dbReference type="Proteomes" id="UP000032027"/>
    </source>
</evidence>
<dbReference type="NCBIfam" id="TIGR01230">
    <property type="entry name" value="agmatinase"/>
    <property type="match status" value="1"/>
</dbReference>
<keyword evidence="3 5" id="KW-0378">Hydrolase</keyword>
<dbReference type="AlphaFoldDB" id="A0A0C5BVE8"/>
<name>A0A0C5BVE8_9ARCH</name>
<evidence type="ECO:0000256" key="3">
    <source>
        <dbReference type="ARBA" id="ARBA00022801"/>
    </source>
</evidence>
<evidence type="ECO:0000256" key="2">
    <source>
        <dbReference type="ARBA" id="ARBA00022723"/>
    </source>
</evidence>
<gene>
    <name evidence="6" type="ORF">NPIRD3C_1019</name>
</gene>
<dbReference type="InterPro" id="IPR005925">
    <property type="entry name" value="Agmatinase-rel"/>
</dbReference>
<feature type="binding site" evidence="4">
    <location>
        <position position="209"/>
    </location>
    <ligand>
        <name>Mn(2+)</name>
        <dbReference type="ChEBI" id="CHEBI:29035"/>
        <label>1</label>
    </ligand>
</feature>
<dbReference type="PROSITE" id="PS51409">
    <property type="entry name" value="ARGINASE_2"/>
    <property type="match status" value="1"/>
</dbReference>
<accession>A0A0C5BVE8</accession>
<dbReference type="Pfam" id="PF00491">
    <property type="entry name" value="Arginase"/>
    <property type="match status" value="1"/>
</dbReference>